<dbReference type="STRING" id="1514971.AUR64_17475"/>
<keyword evidence="2" id="KW-1185">Reference proteome</keyword>
<protein>
    <submittedName>
        <fullName evidence="1">Uncharacterized protein</fullName>
    </submittedName>
</protein>
<proteinExistence type="predicted"/>
<dbReference type="AlphaFoldDB" id="A0A0W1R5A4"/>
<sequence>MVPTASLWEMFSDLFEREYQDAVVYGDFEQEKMLYEGRIRVLANGWVELPSGRLLSPEAVHHIDTSSAETTPRR</sequence>
<dbReference type="InterPro" id="IPR058967">
    <property type="entry name" value="Hfq-like"/>
</dbReference>
<dbReference type="RefSeq" id="WP_058582758.1">
    <property type="nucleotide sequence ID" value="NZ_LOPU01000030.1"/>
</dbReference>
<dbReference type="Proteomes" id="UP000054387">
    <property type="component" value="Unassembled WGS sequence"/>
</dbReference>
<comment type="caution">
    <text evidence="1">The sequence shown here is derived from an EMBL/GenBank/DDBJ whole genome shotgun (WGS) entry which is preliminary data.</text>
</comment>
<name>A0A0W1R5A4_9EURY</name>
<gene>
    <name evidence="1" type="ORF">AUR64_17475</name>
</gene>
<reference evidence="1 2" key="1">
    <citation type="submission" date="2015-12" db="EMBL/GenBank/DDBJ databases">
        <title>Haloprofundus marisrubri gen. nov., sp. nov., an extremely halophilic archaeon isolated from the Discovery deep brine-seawater interface in the Red Sea.</title>
        <authorList>
            <person name="Zhang G."/>
            <person name="Stingl U."/>
            <person name="Rashid M."/>
        </authorList>
    </citation>
    <scope>NUCLEOTIDE SEQUENCE [LARGE SCALE GENOMIC DNA]</scope>
    <source>
        <strain evidence="1 2">SB9</strain>
    </source>
</reference>
<accession>A0A0W1R5A4</accession>
<evidence type="ECO:0000313" key="1">
    <source>
        <dbReference type="EMBL" id="KTG08474.1"/>
    </source>
</evidence>
<evidence type="ECO:0000313" key="2">
    <source>
        <dbReference type="Proteomes" id="UP000054387"/>
    </source>
</evidence>
<dbReference type="Pfam" id="PF26264">
    <property type="entry name" value="Halo_Hfq_like"/>
    <property type="match status" value="1"/>
</dbReference>
<dbReference type="EMBL" id="LOPU01000030">
    <property type="protein sequence ID" value="KTG08474.1"/>
    <property type="molecule type" value="Genomic_DNA"/>
</dbReference>
<organism evidence="1 2">
    <name type="scientific">Haloprofundus marisrubri</name>
    <dbReference type="NCBI Taxonomy" id="1514971"/>
    <lineage>
        <taxon>Archaea</taxon>
        <taxon>Methanobacteriati</taxon>
        <taxon>Methanobacteriota</taxon>
        <taxon>Stenosarchaea group</taxon>
        <taxon>Halobacteria</taxon>
        <taxon>Halobacteriales</taxon>
        <taxon>Haloferacaceae</taxon>
        <taxon>Haloprofundus</taxon>
    </lineage>
</organism>